<gene>
    <name evidence="2" type="ORF">LCGC14_0656000</name>
</gene>
<name>A0A0F9U392_9ZZZZ</name>
<evidence type="ECO:0000313" key="2">
    <source>
        <dbReference type="EMBL" id="KKN48123.1"/>
    </source>
</evidence>
<feature type="transmembrane region" description="Helical" evidence="1">
    <location>
        <begin position="48"/>
        <end position="72"/>
    </location>
</feature>
<keyword evidence="1" id="KW-0812">Transmembrane</keyword>
<keyword evidence="1" id="KW-0472">Membrane</keyword>
<accession>A0A0F9U392</accession>
<dbReference type="AlphaFoldDB" id="A0A0F9U392"/>
<protein>
    <submittedName>
        <fullName evidence="2">Uncharacterized protein</fullName>
    </submittedName>
</protein>
<dbReference type="EMBL" id="LAZR01001237">
    <property type="protein sequence ID" value="KKN48123.1"/>
    <property type="molecule type" value="Genomic_DNA"/>
</dbReference>
<proteinExistence type="predicted"/>
<sequence length="79" mass="9497">MAEKGKFLVVKIRKSTWFIWVLRIIWILWLLFWAEFAIGSWKELEQRAFVISFVILLVSLVLGSFLWLWGYIKHKKATP</sequence>
<feature type="transmembrane region" description="Helical" evidence="1">
    <location>
        <begin position="17"/>
        <end position="36"/>
    </location>
</feature>
<comment type="caution">
    <text evidence="2">The sequence shown here is derived from an EMBL/GenBank/DDBJ whole genome shotgun (WGS) entry which is preliminary data.</text>
</comment>
<reference evidence="2" key="1">
    <citation type="journal article" date="2015" name="Nature">
        <title>Complex archaea that bridge the gap between prokaryotes and eukaryotes.</title>
        <authorList>
            <person name="Spang A."/>
            <person name="Saw J.H."/>
            <person name="Jorgensen S.L."/>
            <person name="Zaremba-Niedzwiedzka K."/>
            <person name="Martijn J."/>
            <person name="Lind A.E."/>
            <person name="van Eijk R."/>
            <person name="Schleper C."/>
            <person name="Guy L."/>
            <person name="Ettema T.J."/>
        </authorList>
    </citation>
    <scope>NUCLEOTIDE SEQUENCE</scope>
</reference>
<evidence type="ECO:0000256" key="1">
    <source>
        <dbReference type="SAM" id="Phobius"/>
    </source>
</evidence>
<keyword evidence="1" id="KW-1133">Transmembrane helix</keyword>
<organism evidence="2">
    <name type="scientific">marine sediment metagenome</name>
    <dbReference type="NCBI Taxonomy" id="412755"/>
    <lineage>
        <taxon>unclassified sequences</taxon>
        <taxon>metagenomes</taxon>
        <taxon>ecological metagenomes</taxon>
    </lineage>
</organism>